<feature type="transmembrane region" description="Helical" evidence="1">
    <location>
        <begin position="97"/>
        <end position="115"/>
    </location>
</feature>
<accession>A0ABY5VGX7</accession>
<dbReference type="InterPro" id="IPR010178">
    <property type="entry name" value="Lit"/>
</dbReference>
<dbReference type="Proteomes" id="UP001060164">
    <property type="component" value="Chromosome"/>
</dbReference>
<evidence type="ECO:0000313" key="3">
    <source>
        <dbReference type="Proteomes" id="UP001060164"/>
    </source>
</evidence>
<sequence length="223" mass="25809">MIRTKIYSLLTTLTGFLGSLSFAIAVPILFRPFYYLQIGPLGIMETSGYSYDTIRQAYDSVLDYLLFGGEFSTGNLAWSSSGRAHFEDCQRLFHLDFLIVILSVLLLLLLLTLEYRKKIKLYRFRHLHPLFYSGILNITLLITIAVWGLTSFDSFFRVFHMLLFPGKDNWILDSGTDEIIKIMPEQFFFNCAALIVTILLIFSMLFLILSLRSRKHHRKGSHE</sequence>
<keyword evidence="1" id="KW-1133">Transmembrane helix</keyword>
<proteinExistence type="predicted"/>
<gene>
    <name evidence="2" type="ORF">NQ502_01930</name>
</gene>
<evidence type="ECO:0000313" key="2">
    <source>
        <dbReference type="EMBL" id="UWP59845.1"/>
    </source>
</evidence>
<dbReference type="EMBL" id="CP102290">
    <property type="protein sequence ID" value="UWP59845.1"/>
    <property type="molecule type" value="Genomic_DNA"/>
</dbReference>
<name>A0ABY5VGX7_9FIRM</name>
<feature type="transmembrane region" description="Helical" evidence="1">
    <location>
        <begin position="187"/>
        <end position="209"/>
    </location>
</feature>
<organism evidence="2 3">
    <name type="scientific">Ruminococcus gauvreauii</name>
    <dbReference type="NCBI Taxonomy" id="438033"/>
    <lineage>
        <taxon>Bacteria</taxon>
        <taxon>Bacillati</taxon>
        <taxon>Bacillota</taxon>
        <taxon>Clostridia</taxon>
        <taxon>Eubacteriales</taxon>
        <taxon>Oscillospiraceae</taxon>
        <taxon>Ruminococcus</taxon>
    </lineage>
</organism>
<evidence type="ECO:0000256" key="1">
    <source>
        <dbReference type="SAM" id="Phobius"/>
    </source>
</evidence>
<feature type="transmembrane region" description="Helical" evidence="1">
    <location>
        <begin position="127"/>
        <end position="149"/>
    </location>
</feature>
<keyword evidence="1" id="KW-0812">Transmembrane</keyword>
<dbReference type="RefSeq" id="WP_049898075.1">
    <property type="nucleotide sequence ID" value="NZ_CABLBR010000007.1"/>
</dbReference>
<keyword evidence="3" id="KW-1185">Reference proteome</keyword>
<dbReference type="NCBIfam" id="TIGR01906">
    <property type="entry name" value="integ_TIGR01906"/>
    <property type="match status" value="1"/>
</dbReference>
<dbReference type="Pfam" id="PF07314">
    <property type="entry name" value="Lit"/>
    <property type="match status" value="1"/>
</dbReference>
<protein>
    <submittedName>
        <fullName evidence="2">TIGR01906 family membrane protein</fullName>
    </submittedName>
</protein>
<keyword evidence="1" id="KW-0472">Membrane</keyword>
<reference evidence="2" key="1">
    <citation type="journal article" date="2022" name="Cell">
        <title>Design, construction, and in vivo augmentation of a complex gut microbiome.</title>
        <authorList>
            <person name="Cheng A.G."/>
            <person name="Ho P.Y."/>
            <person name="Aranda-Diaz A."/>
            <person name="Jain S."/>
            <person name="Yu F.B."/>
            <person name="Meng X."/>
            <person name="Wang M."/>
            <person name="Iakiviak M."/>
            <person name="Nagashima K."/>
            <person name="Zhao A."/>
            <person name="Murugkar P."/>
            <person name="Patil A."/>
            <person name="Atabakhsh K."/>
            <person name="Weakley A."/>
            <person name="Yan J."/>
            <person name="Brumbaugh A.R."/>
            <person name="Higginbottom S."/>
            <person name="Dimas A."/>
            <person name="Shiver A.L."/>
            <person name="Deutschbauer A."/>
            <person name="Neff N."/>
            <person name="Sonnenburg J.L."/>
            <person name="Huang K.C."/>
            <person name="Fischbach M.A."/>
        </authorList>
    </citation>
    <scope>NUCLEOTIDE SEQUENCE</scope>
    <source>
        <strain evidence="2">DSM 19829</strain>
    </source>
</reference>